<dbReference type="Pfam" id="PF03235">
    <property type="entry name" value="GmrSD_N"/>
    <property type="match status" value="1"/>
</dbReference>
<evidence type="ECO:0000259" key="2">
    <source>
        <dbReference type="Pfam" id="PF03235"/>
    </source>
</evidence>
<accession>A0ABM9NY31</accession>
<dbReference type="InterPro" id="IPR002711">
    <property type="entry name" value="HNH"/>
</dbReference>
<evidence type="ECO:0008006" key="5">
    <source>
        <dbReference type="Google" id="ProtNLM"/>
    </source>
</evidence>
<protein>
    <recommendedName>
        <fullName evidence="5">HNH nuclease domain-containing protein</fullName>
    </recommendedName>
</protein>
<organism evidence="3 4">
    <name type="scientific">Tenacibaculum dicentrarchi</name>
    <dbReference type="NCBI Taxonomy" id="669041"/>
    <lineage>
        <taxon>Bacteria</taxon>
        <taxon>Pseudomonadati</taxon>
        <taxon>Bacteroidota</taxon>
        <taxon>Flavobacteriia</taxon>
        <taxon>Flavobacteriales</taxon>
        <taxon>Flavobacteriaceae</taxon>
        <taxon>Tenacibaculum</taxon>
    </lineage>
</organism>
<evidence type="ECO:0000313" key="4">
    <source>
        <dbReference type="Proteomes" id="UP001497514"/>
    </source>
</evidence>
<name>A0ABM9NY31_9FLAO</name>
<dbReference type="CDD" id="cd00085">
    <property type="entry name" value="HNHc"/>
    <property type="match status" value="1"/>
</dbReference>
<dbReference type="PANTHER" id="PTHR39639:SF1">
    <property type="entry name" value="DUF262 DOMAIN-CONTAINING PROTEIN"/>
    <property type="match status" value="1"/>
</dbReference>
<feature type="domain" description="GmrSD restriction endonucleases N-terminal" evidence="2">
    <location>
        <begin position="71"/>
        <end position="219"/>
    </location>
</feature>
<sequence>MLVLIYLRKSLGDFLFRFYLIYLELEIRNKPYIKPLATIYKPRKRMSFNPKQEYLIVEDKIRLKDFHDYTDYYITRPPYQRKAVWSVKKQQALIDSVFRRYYVPKLVIREVRLSDEKTVNEIIDGQQRITSIQNFFNNIFKLPKSLAEIHPELPGKYFKDLSPEFRMFIDKNLHISGDVIKSIEDPKNPKHQKIATEIFWRLQQGESLNFMEIAHAQLASTARNFVVKYSDDITFDFENYKPIDSNKNKHKFFKIIDRKNDRMQHLALFTRFLILEEENDYIDVRDKVIFDFIDKYIRVDGIGNEDFENTETAKSCIRTLNLLFDIFGNDTMIDEKNGIKELSREYVIISVYQLVRHLRNHYVIDDKEKQWIKDSFFSFYQRWSKQNGDDLDIIHFSNNRQQSAYNLKERDMIFRQLFFEYLDKNELSLTTKDDRRMFSEADRIKIYRRDKGLCQKCLRENKGEKESTVSWSEYQADHVFPHAKGGITDIENGQILCRYHNAQKGARVEA</sequence>
<dbReference type="EMBL" id="OZ038524">
    <property type="protein sequence ID" value="CAL2083341.1"/>
    <property type="molecule type" value="Genomic_DNA"/>
</dbReference>
<evidence type="ECO:0000259" key="1">
    <source>
        <dbReference type="Pfam" id="PF01844"/>
    </source>
</evidence>
<dbReference type="PANTHER" id="PTHR39639">
    <property type="entry name" value="CHROMOSOME 16, WHOLE GENOME SHOTGUN SEQUENCE"/>
    <property type="match status" value="1"/>
</dbReference>
<feature type="domain" description="HNH" evidence="1">
    <location>
        <begin position="454"/>
        <end position="506"/>
    </location>
</feature>
<reference evidence="3 4" key="1">
    <citation type="submission" date="2024-05" db="EMBL/GenBank/DDBJ databases">
        <authorList>
            <person name="Duchaud E."/>
        </authorList>
    </citation>
    <scope>NUCLEOTIDE SEQUENCE [LARGE SCALE GENOMIC DNA]</scope>
    <source>
        <strain evidence="3">Ena-SAMPLE-TAB-13-05-2024-13:56:06:370-140309</strain>
    </source>
</reference>
<dbReference type="InterPro" id="IPR004919">
    <property type="entry name" value="GmrSD_N"/>
</dbReference>
<evidence type="ECO:0000313" key="3">
    <source>
        <dbReference type="EMBL" id="CAL2083341.1"/>
    </source>
</evidence>
<proteinExistence type="predicted"/>
<dbReference type="Gene3D" id="1.10.30.50">
    <property type="match status" value="1"/>
</dbReference>
<keyword evidence="4" id="KW-1185">Reference proteome</keyword>
<dbReference type="InterPro" id="IPR003615">
    <property type="entry name" value="HNH_nuc"/>
</dbReference>
<gene>
    <name evidence="3" type="ORF">TD3509T_1520</name>
</gene>
<dbReference type="Pfam" id="PF01844">
    <property type="entry name" value="HNH"/>
    <property type="match status" value="1"/>
</dbReference>
<dbReference type="Proteomes" id="UP001497514">
    <property type="component" value="Chromosome"/>
</dbReference>